<evidence type="ECO:0000256" key="4">
    <source>
        <dbReference type="ARBA" id="ARBA00023180"/>
    </source>
</evidence>
<feature type="domain" description="Sushi" evidence="6">
    <location>
        <begin position="101"/>
        <end position="168"/>
    </location>
</feature>
<dbReference type="InterPro" id="IPR000436">
    <property type="entry name" value="Sushi_SCR_CCP_dom"/>
</dbReference>
<comment type="caution">
    <text evidence="5">Lacks conserved residue(s) required for the propagation of feature annotation.</text>
</comment>
<dbReference type="SMART" id="SM00032">
    <property type="entry name" value="CCP"/>
    <property type="match status" value="7"/>
</dbReference>
<name>H2ZPN8_CIOSA</name>
<proteinExistence type="predicted"/>
<dbReference type="InterPro" id="IPR035976">
    <property type="entry name" value="Sushi/SCR/CCP_sf"/>
</dbReference>
<dbReference type="PROSITE" id="PS50923">
    <property type="entry name" value="SUSHI"/>
    <property type="match status" value="7"/>
</dbReference>
<dbReference type="CDD" id="cd00033">
    <property type="entry name" value="CCP"/>
    <property type="match status" value="6"/>
</dbReference>
<accession>H2ZPN8</accession>
<dbReference type="PANTHER" id="PTHR19325:SF560">
    <property type="entry name" value="SUSHI, VON WILLEBRAND FACTOR TYPE A, EGF AND PENTRAXIN DOMAIN-CONTAINING PROTEIN 1"/>
    <property type="match status" value="1"/>
</dbReference>
<dbReference type="SUPFAM" id="SSF57535">
    <property type="entry name" value="Complement control module/SCR domain"/>
    <property type="match status" value="7"/>
</dbReference>
<evidence type="ECO:0000313" key="7">
    <source>
        <dbReference type="Ensembl" id="ENSCSAVP00000019554.1"/>
    </source>
</evidence>
<feature type="domain" description="Sushi" evidence="6">
    <location>
        <begin position="366"/>
        <end position="429"/>
    </location>
</feature>
<evidence type="ECO:0000256" key="5">
    <source>
        <dbReference type="PROSITE-ProRule" id="PRU00302"/>
    </source>
</evidence>
<dbReference type="AlphaFoldDB" id="H2ZPN8"/>
<dbReference type="Pfam" id="PF00084">
    <property type="entry name" value="Sushi"/>
    <property type="match status" value="6"/>
</dbReference>
<keyword evidence="8" id="KW-1185">Reference proteome</keyword>
<evidence type="ECO:0000313" key="8">
    <source>
        <dbReference type="Proteomes" id="UP000007875"/>
    </source>
</evidence>
<reference evidence="8" key="1">
    <citation type="submission" date="2003-08" db="EMBL/GenBank/DDBJ databases">
        <authorList>
            <person name="Birren B."/>
            <person name="Nusbaum C."/>
            <person name="Abebe A."/>
            <person name="Abouelleil A."/>
            <person name="Adekoya E."/>
            <person name="Ait-zahra M."/>
            <person name="Allen N."/>
            <person name="Allen T."/>
            <person name="An P."/>
            <person name="Anderson M."/>
            <person name="Anderson S."/>
            <person name="Arachchi H."/>
            <person name="Armbruster J."/>
            <person name="Bachantsang P."/>
            <person name="Baldwin J."/>
            <person name="Barry A."/>
            <person name="Bayul T."/>
            <person name="Blitshsteyn B."/>
            <person name="Bloom T."/>
            <person name="Blye J."/>
            <person name="Boguslavskiy L."/>
            <person name="Borowsky M."/>
            <person name="Boukhgalter B."/>
            <person name="Brunache A."/>
            <person name="Butler J."/>
            <person name="Calixte N."/>
            <person name="Calvo S."/>
            <person name="Camarata J."/>
            <person name="Campo K."/>
            <person name="Chang J."/>
            <person name="Cheshatsang Y."/>
            <person name="Citroen M."/>
            <person name="Collymore A."/>
            <person name="Considine T."/>
            <person name="Cook A."/>
            <person name="Cooke P."/>
            <person name="Corum B."/>
            <person name="Cuomo C."/>
            <person name="David R."/>
            <person name="Dawoe T."/>
            <person name="Degray S."/>
            <person name="Dodge S."/>
            <person name="Dooley K."/>
            <person name="Dorje P."/>
            <person name="Dorjee K."/>
            <person name="Dorris L."/>
            <person name="Duffey N."/>
            <person name="Dupes A."/>
            <person name="Elkins T."/>
            <person name="Engels R."/>
            <person name="Erickson J."/>
            <person name="Farina A."/>
            <person name="Faro S."/>
            <person name="Ferreira P."/>
            <person name="Fischer H."/>
            <person name="Fitzgerald M."/>
            <person name="Foley K."/>
            <person name="Gage D."/>
            <person name="Galagan J."/>
            <person name="Gearin G."/>
            <person name="Gnerre S."/>
            <person name="Gnirke A."/>
            <person name="Goyette A."/>
            <person name="Graham J."/>
            <person name="Grandbois E."/>
            <person name="Gyaltsen K."/>
            <person name="Hafez N."/>
            <person name="Hagopian D."/>
            <person name="Hagos B."/>
            <person name="Hall J."/>
            <person name="Hatcher B."/>
            <person name="Heller A."/>
            <person name="Higgins H."/>
            <person name="Honan T."/>
            <person name="Horn A."/>
            <person name="Houde N."/>
            <person name="Hughes L."/>
            <person name="Hulme W."/>
            <person name="Husby E."/>
            <person name="Iliev I."/>
            <person name="Jaffe D."/>
            <person name="Jones C."/>
            <person name="Kamal M."/>
            <person name="Kamat A."/>
            <person name="Kamvysselis M."/>
            <person name="Karlsson E."/>
            <person name="Kells C."/>
            <person name="Kieu A."/>
            <person name="Kisner P."/>
            <person name="Kodira C."/>
            <person name="Kulbokas E."/>
            <person name="Labutti K."/>
            <person name="Lama D."/>
            <person name="Landers T."/>
            <person name="Leger J."/>
            <person name="Levine S."/>
            <person name="Lewis D."/>
            <person name="Lewis T."/>
            <person name="Lindblad-toh K."/>
            <person name="Liu X."/>
            <person name="Lokyitsang T."/>
            <person name="Lokyitsang Y."/>
            <person name="Lucien O."/>
            <person name="Lui A."/>
            <person name="Ma L.J."/>
            <person name="Mabbitt R."/>
            <person name="Macdonald J."/>
            <person name="Maclean C."/>
            <person name="Major J."/>
            <person name="Manning J."/>
            <person name="Marabella R."/>
            <person name="Maru K."/>
            <person name="Matthews C."/>
            <person name="Mauceli E."/>
            <person name="Mccarthy M."/>
            <person name="Mcdonough S."/>
            <person name="Mcghee T."/>
            <person name="Meldrim J."/>
            <person name="Meneus L."/>
            <person name="Mesirov J."/>
            <person name="Mihalev A."/>
            <person name="Mihova T."/>
            <person name="Mikkelsen T."/>
            <person name="Mlenga V."/>
            <person name="Moru K."/>
            <person name="Mozes J."/>
            <person name="Mulrain L."/>
            <person name="Munson G."/>
            <person name="Naylor J."/>
            <person name="Newes C."/>
            <person name="Nguyen C."/>
            <person name="Nguyen N."/>
            <person name="Nguyen T."/>
            <person name="Nicol R."/>
            <person name="Nielsen C."/>
            <person name="Nizzari M."/>
            <person name="Norbu C."/>
            <person name="Norbu N."/>
            <person name="O'donnell P."/>
            <person name="Okoawo O."/>
            <person name="O'leary S."/>
            <person name="Omotosho B."/>
            <person name="O'neill K."/>
            <person name="Osman S."/>
            <person name="Parker S."/>
            <person name="Perrin D."/>
            <person name="Phunkhang P."/>
            <person name="Piqani B."/>
            <person name="Purcell S."/>
            <person name="Rachupka T."/>
            <person name="Ramasamy U."/>
            <person name="Rameau R."/>
            <person name="Ray V."/>
            <person name="Raymond C."/>
            <person name="Retta R."/>
            <person name="Richardson S."/>
            <person name="Rise C."/>
            <person name="Rodriguez J."/>
            <person name="Rogers J."/>
            <person name="Rogov P."/>
            <person name="Rutman M."/>
            <person name="Schupbach R."/>
            <person name="Seaman C."/>
            <person name="Settipalli S."/>
            <person name="Sharpe T."/>
            <person name="Sheridan J."/>
            <person name="Sherpa N."/>
            <person name="Shi J."/>
            <person name="Smirnov S."/>
            <person name="Smith C."/>
            <person name="Sougnez C."/>
            <person name="Spencer B."/>
            <person name="Stalker J."/>
            <person name="Stange-thomann N."/>
            <person name="Stavropoulos S."/>
            <person name="Stetson K."/>
            <person name="Stone C."/>
            <person name="Stone S."/>
            <person name="Stubbs M."/>
            <person name="Talamas J."/>
            <person name="Tchuinga P."/>
            <person name="Tenzing P."/>
            <person name="Tesfaye S."/>
            <person name="Theodore J."/>
            <person name="Thoulutsang Y."/>
            <person name="Topham K."/>
            <person name="Towey S."/>
            <person name="Tsamla T."/>
            <person name="Tsomo N."/>
            <person name="Vallee D."/>
            <person name="Vassiliev H."/>
            <person name="Venkataraman V."/>
            <person name="Vinson J."/>
            <person name="Vo A."/>
            <person name="Wade C."/>
            <person name="Wang S."/>
            <person name="Wangchuk T."/>
            <person name="Wangdi T."/>
            <person name="Whittaker C."/>
            <person name="Wilkinson J."/>
            <person name="Wu Y."/>
            <person name="Wyman D."/>
            <person name="Yadav S."/>
            <person name="Yang S."/>
            <person name="Yang X."/>
            <person name="Yeager S."/>
            <person name="Yee E."/>
            <person name="Young G."/>
            <person name="Zainoun J."/>
            <person name="Zembeck L."/>
            <person name="Zimmer A."/>
            <person name="Zody M."/>
            <person name="Lander E."/>
        </authorList>
    </citation>
    <scope>NUCLEOTIDE SEQUENCE [LARGE SCALE GENOMIC DNA]</scope>
</reference>
<organism evidence="7 8">
    <name type="scientific">Ciona savignyi</name>
    <name type="common">Pacific transparent sea squirt</name>
    <dbReference type="NCBI Taxonomy" id="51511"/>
    <lineage>
        <taxon>Eukaryota</taxon>
        <taxon>Metazoa</taxon>
        <taxon>Chordata</taxon>
        <taxon>Tunicata</taxon>
        <taxon>Ascidiacea</taxon>
        <taxon>Phlebobranchia</taxon>
        <taxon>Cionidae</taxon>
        <taxon>Ciona</taxon>
    </lineage>
</organism>
<dbReference type="STRING" id="51511.ENSCSAVP00000019554"/>
<evidence type="ECO:0000256" key="2">
    <source>
        <dbReference type="ARBA" id="ARBA00022737"/>
    </source>
</evidence>
<sequence>MKRAANAHSNAMPDIDWREQQFLLVKKTCYGTRRAPVCRQHVCEPRLMVPNNGRKTCSKANYAGSQCNFTCNTGYRMEGSSHSMCQDDQTWSHSAPECRPILCFPPHVAPTNGAIRCTNENVLGSKCRFMCDKDYAVVGPKASFCKKSYYRKDDSNGEWSTLPATCQKITCTPDMVAPQYGRIDCTDGSNAGSRCTFYCNSGYSMIGSMYTACLNEIGTLTGVWQNPAPVCRPIQCDPRLENPERGQVSCLNGVELGSMCRFTCDYGNVLLGSGQTTCTDDGNGDVIGVWSAPPSRCEPIVCLPLHEAPTNGFVSCTNDAFLGSVCEFSCDDSYKLIGNPICSCTMGSDGGLVGRWSDYAPVCLRKSCPAQLLDPMNGQTICTDAIFLGSECEFTCHDNHMRVGPLYSNCIELEDGSVVWDRPVPKCEPIKCPDQFPLAHGEMTCSKSNFATSRCQFRCTADNYQLYPPTTENHCLNTSNWDVPKPCCARPCPPFAVMDFVVVHLHPFTRRKSVLGVSLQQRSRHSFPDLVARPPN</sequence>
<evidence type="ECO:0000256" key="1">
    <source>
        <dbReference type="ARBA" id="ARBA00022659"/>
    </source>
</evidence>
<feature type="domain" description="Sushi" evidence="6">
    <location>
        <begin position="169"/>
        <end position="233"/>
    </location>
</feature>
<dbReference type="HOGENOM" id="CLU_530583_0_0_1"/>
<feature type="domain" description="Sushi" evidence="6">
    <location>
        <begin position="41"/>
        <end position="100"/>
    </location>
</feature>
<evidence type="ECO:0000259" key="6">
    <source>
        <dbReference type="PROSITE" id="PS50923"/>
    </source>
</evidence>
<dbReference type="InParanoid" id="H2ZPN8"/>
<dbReference type="GeneTree" id="ENSGT00940000165024"/>
<dbReference type="eggNOG" id="KOG4297">
    <property type="taxonomic scope" value="Eukaryota"/>
</dbReference>
<dbReference type="Proteomes" id="UP000007875">
    <property type="component" value="Unassembled WGS sequence"/>
</dbReference>
<keyword evidence="1 5" id="KW-0768">Sushi</keyword>
<feature type="disulfide bond" evidence="5">
    <location>
        <begin position="432"/>
        <end position="475"/>
    </location>
</feature>
<reference evidence="7" key="2">
    <citation type="submission" date="2025-08" db="UniProtKB">
        <authorList>
            <consortium name="Ensembl"/>
        </authorList>
    </citation>
    <scope>IDENTIFICATION</scope>
</reference>
<dbReference type="Ensembl" id="ENSCSAVT00000019766.1">
    <property type="protein sequence ID" value="ENSCSAVP00000019554.1"/>
    <property type="gene ID" value="ENSCSAVG00000011468.1"/>
</dbReference>
<dbReference type="Gene3D" id="2.10.70.10">
    <property type="entry name" value="Complement Module, domain 1"/>
    <property type="match status" value="7"/>
</dbReference>
<dbReference type="PANTHER" id="PTHR19325">
    <property type="entry name" value="COMPLEMENT COMPONENT-RELATED SUSHI DOMAIN-CONTAINING"/>
    <property type="match status" value="1"/>
</dbReference>
<feature type="disulfide bond" evidence="5">
    <location>
        <begin position="71"/>
        <end position="98"/>
    </location>
</feature>
<dbReference type="InterPro" id="IPR050350">
    <property type="entry name" value="Compl-Cell_Adhes-Reg"/>
</dbReference>
<feature type="domain" description="Sushi" evidence="6">
    <location>
        <begin position="234"/>
        <end position="299"/>
    </location>
</feature>
<reference evidence="7" key="3">
    <citation type="submission" date="2025-09" db="UniProtKB">
        <authorList>
            <consortium name="Ensembl"/>
        </authorList>
    </citation>
    <scope>IDENTIFICATION</scope>
</reference>
<keyword evidence="3 5" id="KW-1015">Disulfide bond</keyword>
<feature type="domain" description="Sushi" evidence="6">
    <location>
        <begin position="430"/>
        <end position="490"/>
    </location>
</feature>
<keyword evidence="2" id="KW-0677">Repeat</keyword>
<protein>
    <recommendedName>
        <fullName evidence="6">Sushi domain-containing protein</fullName>
    </recommendedName>
</protein>
<evidence type="ECO:0000256" key="3">
    <source>
        <dbReference type="ARBA" id="ARBA00023157"/>
    </source>
</evidence>
<keyword evidence="4" id="KW-0325">Glycoprotein</keyword>
<feature type="domain" description="Sushi" evidence="6">
    <location>
        <begin position="300"/>
        <end position="365"/>
    </location>
</feature>